<name>A0A7J0BGT6_9BACT</name>
<reference evidence="1 2" key="1">
    <citation type="submission" date="2020-05" db="EMBL/GenBank/DDBJ databases">
        <title>Draft genome sequence of Desulfovibrio sp. strain HN2T.</title>
        <authorList>
            <person name="Ueno A."/>
            <person name="Tamazawa S."/>
            <person name="Tamamura S."/>
            <person name="Murakami T."/>
            <person name="Kiyama T."/>
            <person name="Inomata H."/>
            <person name="Amano Y."/>
            <person name="Miyakawa K."/>
            <person name="Tamaki H."/>
            <person name="Naganuma T."/>
            <person name="Kaneko K."/>
        </authorList>
    </citation>
    <scope>NUCLEOTIDE SEQUENCE [LARGE SCALE GENOMIC DNA]</scope>
    <source>
        <strain evidence="1 2">HN2</strain>
    </source>
</reference>
<organism evidence="1 2">
    <name type="scientific">Desulfovibrio subterraneus</name>
    <dbReference type="NCBI Taxonomy" id="2718620"/>
    <lineage>
        <taxon>Bacteria</taxon>
        <taxon>Pseudomonadati</taxon>
        <taxon>Thermodesulfobacteriota</taxon>
        <taxon>Desulfovibrionia</taxon>
        <taxon>Desulfovibrionales</taxon>
        <taxon>Desulfovibrionaceae</taxon>
        <taxon>Desulfovibrio</taxon>
    </lineage>
</organism>
<comment type="caution">
    <text evidence="1">The sequence shown here is derived from an EMBL/GenBank/DDBJ whole genome shotgun (WGS) entry which is preliminary data.</text>
</comment>
<dbReference type="EMBL" id="BLVO01000012">
    <property type="protein sequence ID" value="GFM32957.1"/>
    <property type="molecule type" value="Genomic_DNA"/>
</dbReference>
<accession>A0A7J0BGT6</accession>
<keyword evidence="2" id="KW-1185">Reference proteome</keyword>
<evidence type="ECO:0000313" key="1">
    <source>
        <dbReference type="EMBL" id="GFM32957.1"/>
    </source>
</evidence>
<dbReference type="RefSeq" id="WP_174404611.1">
    <property type="nucleotide sequence ID" value="NZ_BLVO01000012.1"/>
</dbReference>
<protein>
    <submittedName>
        <fullName evidence="1">Uncharacterized protein</fullName>
    </submittedName>
</protein>
<proteinExistence type="predicted"/>
<sequence length="299" mass="35143">MQITVEIGTREQQQEIINELGMLGEASKHYTMAFRIREIIVPKDFDAKVTELQKAGTYKSVPGMEPVSKAIFTPQGHVLLFHPNIYSAAYDNHIRFAIYWHEFSLLVNKGHFPVLTRHKLDRYANYFMNLYQLYDQYSAARKSFEFRDAVLREVLKEELSELAKQDLERSLLGSLAIIRNKAEYYDWFRFQIMEYRENQIINDFLGAVRGKIAQLSYSIIFAYATMDHYENLREKESLIAEAPMLNNNTRAFLEYFRYKYQEDAVDLSDGIDLMEAFWANFGIRFVDGEKCMECEVVDI</sequence>
<dbReference type="Proteomes" id="UP000503840">
    <property type="component" value="Unassembled WGS sequence"/>
</dbReference>
<gene>
    <name evidence="1" type="ORF">DSM101010T_13220</name>
</gene>
<dbReference type="AlphaFoldDB" id="A0A7J0BGT6"/>
<evidence type="ECO:0000313" key="2">
    <source>
        <dbReference type="Proteomes" id="UP000503840"/>
    </source>
</evidence>